<name>A0A5C5WLU9_9PLAN</name>
<dbReference type="Pfam" id="PF01263">
    <property type="entry name" value="Aldose_epim"/>
    <property type="match status" value="1"/>
</dbReference>
<keyword evidence="6 8" id="KW-0413">Isomerase</keyword>
<dbReference type="PIRSF" id="PIRSF005096">
    <property type="entry name" value="GALM"/>
    <property type="match status" value="1"/>
</dbReference>
<evidence type="ECO:0000256" key="7">
    <source>
        <dbReference type="ARBA" id="ARBA00023277"/>
    </source>
</evidence>
<evidence type="ECO:0000256" key="1">
    <source>
        <dbReference type="ARBA" id="ARBA00001614"/>
    </source>
</evidence>
<comment type="catalytic activity">
    <reaction evidence="1 8">
        <text>alpha-D-glucose = beta-D-glucose</text>
        <dbReference type="Rhea" id="RHEA:10264"/>
        <dbReference type="ChEBI" id="CHEBI:15903"/>
        <dbReference type="ChEBI" id="CHEBI:17925"/>
        <dbReference type="EC" id="5.1.3.3"/>
    </reaction>
</comment>
<dbReference type="CDD" id="cd09019">
    <property type="entry name" value="galactose_mutarotase_like"/>
    <property type="match status" value="1"/>
</dbReference>
<gene>
    <name evidence="12" type="primary">mro_2</name>
    <name evidence="12" type="ORF">KOR42_35260</name>
</gene>
<protein>
    <recommendedName>
        <fullName evidence="5 8">Aldose 1-epimerase</fullName>
        <ecNumber evidence="4 8">5.1.3.3</ecNumber>
    </recommendedName>
</protein>
<dbReference type="OrthoDB" id="9779408at2"/>
<evidence type="ECO:0000256" key="9">
    <source>
        <dbReference type="PIRSR" id="PIRSR005096-1"/>
    </source>
</evidence>
<dbReference type="NCBIfam" id="NF008277">
    <property type="entry name" value="PRK11055.1"/>
    <property type="match status" value="1"/>
</dbReference>
<dbReference type="GO" id="GO:0005737">
    <property type="term" value="C:cytoplasm"/>
    <property type="evidence" value="ECO:0007669"/>
    <property type="project" value="TreeGrafter"/>
</dbReference>
<keyword evidence="7 8" id="KW-0119">Carbohydrate metabolism</keyword>
<feature type="binding site" evidence="11">
    <location>
        <begin position="79"/>
        <end position="80"/>
    </location>
    <ligand>
        <name>beta-D-galactose</name>
        <dbReference type="ChEBI" id="CHEBI:27667"/>
    </ligand>
</feature>
<dbReference type="EC" id="5.1.3.3" evidence="4 8"/>
<dbReference type="InterPro" id="IPR047215">
    <property type="entry name" value="Galactose_mutarotase-like"/>
</dbReference>
<dbReference type="PANTHER" id="PTHR10091">
    <property type="entry name" value="ALDOSE-1-EPIMERASE"/>
    <property type="match status" value="1"/>
</dbReference>
<dbReference type="Gene3D" id="2.70.98.10">
    <property type="match status" value="1"/>
</dbReference>
<evidence type="ECO:0000256" key="11">
    <source>
        <dbReference type="PIRSR" id="PIRSR005096-3"/>
    </source>
</evidence>
<feature type="binding site" evidence="10">
    <location>
        <position position="239"/>
    </location>
    <ligand>
        <name>beta-D-galactose</name>
        <dbReference type="ChEBI" id="CHEBI:27667"/>
    </ligand>
</feature>
<evidence type="ECO:0000256" key="3">
    <source>
        <dbReference type="ARBA" id="ARBA00006206"/>
    </source>
</evidence>
<feature type="binding site" evidence="11">
    <location>
        <begin position="175"/>
        <end position="177"/>
    </location>
    <ligand>
        <name>beta-D-galactose</name>
        <dbReference type="ChEBI" id="CHEBI:27667"/>
    </ligand>
</feature>
<dbReference type="PANTHER" id="PTHR10091:SF0">
    <property type="entry name" value="GALACTOSE MUTAROTASE"/>
    <property type="match status" value="1"/>
</dbReference>
<reference evidence="12 13" key="1">
    <citation type="submission" date="2019-02" db="EMBL/GenBank/DDBJ databases">
        <title>Deep-cultivation of Planctomycetes and their phenomic and genomic characterization uncovers novel biology.</title>
        <authorList>
            <person name="Wiegand S."/>
            <person name="Jogler M."/>
            <person name="Boedeker C."/>
            <person name="Pinto D."/>
            <person name="Vollmers J."/>
            <person name="Rivas-Marin E."/>
            <person name="Kohn T."/>
            <person name="Peeters S.H."/>
            <person name="Heuer A."/>
            <person name="Rast P."/>
            <person name="Oberbeckmann S."/>
            <person name="Bunk B."/>
            <person name="Jeske O."/>
            <person name="Meyerdierks A."/>
            <person name="Storesund J.E."/>
            <person name="Kallscheuer N."/>
            <person name="Luecker S."/>
            <person name="Lage O.M."/>
            <person name="Pohl T."/>
            <person name="Merkel B.J."/>
            <person name="Hornburger P."/>
            <person name="Mueller R.-W."/>
            <person name="Bruemmer F."/>
            <person name="Labrenz M."/>
            <person name="Spormann A.M."/>
            <person name="Op Den Camp H."/>
            <person name="Overmann J."/>
            <person name="Amann R."/>
            <person name="Jetten M.S.M."/>
            <person name="Mascher T."/>
            <person name="Medema M.H."/>
            <person name="Devos D.P."/>
            <person name="Kaster A.-K."/>
            <person name="Ovreas L."/>
            <person name="Rohde M."/>
            <person name="Galperin M.Y."/>
            <person name="Jogler C."/>
        </authorList>
    </citation>
    <scope>NUCLEOTIDE SEQUENCE [LARGE SCALE GENOMIC DNA]</scope>
    <source>
        <strain evidence="12 13">KOR42</strain>
    </source>
</reference>
<keyword evidence="13" id="KW-1185">Reference proteome</keyword>
<evidence type="ECO:0000256" key="4">
    <source>
        <dbReference type="ARBA" id="ARBA00013185"/>
    </source>
</evidence>
<comment type="similarity">
    <text evidence="3 8">Belongs to the aldose epimerase family.</text>
</comment>
<comment type="pathway">
    <text evidence="2 8">Carbohydrate metabolism; hexose metabolism.</text>
</comment>
<dbReference type="EMBL" id="SIHI01000012">
    <property type="protein sequence ID" value="TWT51638.1"/>
    <property type="molecule type" value="Genomic_DNA"/>
</dbReference>
<feature type="active site" description="Proton acceptor" evidence="9">
    <location>
        <position position="301"/>
    </location>
</feature>
<evidence type="ECO:0000256" key="5">
    <source>
        <dbReference type="ARBA" id="ARBA00014165"/>
    </source>
</evidence>
<accession>A0A5C5WLU9</accession>
<dbReference type="GO" id="GO:0030246">
    <property type="term" value="F:carbohydrate binding"/>
    <property type="evidence" value="ECO:0007669"/>
    <property type="project" value="InterPro"/>
</dbReference>
<dbReference type="AlphaFoldDB" id="A0A5C5WLU9"/>
<evidence type="ECO:0000256" key="8">
    <source>
        <dbReference type="PIRNR" id="PIRNR005096"/>
    </source>
</evidence>
<dbReference type="UniPathway" id="UPA00242"/>
<dbReference type="InterPro" id="IPR011013">
    <property type="entry name" value="Gal_mutarotase_sf_dom"/>
</dbReference>
<dbReference type="GO" id="GO:0004034">
    <property type="term" value="F:aldose 1-epimerase activity"/>
    <property type="evidence" value="ECO:0007669"/>
    <property type="project" value="UniProtKB-EC"/>
</dbReference>
<dbReference type="InterPro" id="IPR014718">
    <property type="entry name" value="GH-type_carb-bd"/>
</dbReference>
<dbReference type="InterPro" id="IPR008183">
    <property type="entry name" value="Aldose_1/G6P_1-epimerase"/>
</dbReference>
<organism evidence="12 13">
    <name type="scientific">Thalassoglobus neptunius</name>
    <dbReference type="NCBI Taxonomy" id="1938619"/>
    <lineage>
        <taxon>Bacteria</taxon>
        <taxon>Pseudomonadati</taxon>
        <taxon>Planctomycetota</taxon>
        <taxon>Planctomycetia</taxon>
        <taxon>Planctomycetales</taxon>
        <taxon>Planctomycetaceae</taxon>
        <taxon>Thalassoglobus</taxon>
    </lineage>
</organism>
<evidence type="ECO:0000256" key="2">
    <source>
        <dbReference type="ARBA" id="ARBA00005028"/>
    </source>
</evidence>
<dbReference type="Proteomes" id="UP000317243">
    <property type="component" value="Unassembled WGS sequence"/>
</dbReference>
<comment type="caution">
    <text evidence="12">The sequence shown here is derived from an EMBL/GenBank/DDBJ whole genome shotgun (WGS) entry which is preliminary data.</text>
</comment>
<evidence type="ECO:0000256" key="10">
    <source>
        <dbReference type="PIRSR" id="PIRSR005096-2"/>
    </source>
</evidence>
<dbReference type="GO" id="GO:0006006">
    <property type="term" value="P:glucose metabolic process"/>
    <property type="evidence" value="ECO:0007669"/>
    <property type="project" value="TreeGrafter"/>
</dbReference>
<sequence>MPDNWTTWGDTAEGASYGGLTLQNEYIRAVVTNAGASLVSLESPDRSGEWKNIVVTAHEREDYLTNPSFLGATAGRFANRIARGEFELDGTKYNLAINNGPNHLHGGEVSFAHQIWQLLSPSRESVTFRLVSPDGDEGYPGELTVELTYQLKGRELVLNYSATTDAPTILNLTNHTYWNLAGAGRIDDQLLQISADRVLENDSDVLPTGTILDVAGTPWDFRTPKPIGKDLSETDGGYDSCFLISGANGSLRTAAIASDPASGRTMEVLTTEPGIQLYTANHFDGTQASAGWEQHTSFCLECQHLPDSPNNPEFETEFGSTTLRPGETYRQTTVHRFGIS</sequence>
<evidence type="ECO:0000256" key="6">
    <source>
        <dbReference type="ARBA" id="ARBA00023235"/>
    </source>
</evidence>
<dbReference type="InterPro" id="IPR015443">
    <property type="entry name" value="Aldose_1-epimerase"/>
</dbReference>
<dbReference type="PROSITE" id="PS00545">
    <property type="entry name" value="ALDOSE_1_EPIMERASE"/>
    <property type="match status" value="1"/>
</dbReference>
<dbReference type="InterPro" id="IPR018052">
    <property type="entry name" value="Ald1_epimerase_CS"/>
</dbReference>
<evidence type="ECO:0000313" key="13">
    <source>
        <dbReference type="Proteomes" id="UP000317243"/>
    </source>
</evidence>
<evidence type="ECO:0000313" key="12">
    <source>
        <dbReference type="EMBL" id="TWT51638.1"/>
    </source>
</evidence>
<proteinExistence type="inferred from homology"/>
<dbReference type="SUPFAM" id="SSF74650">
    <property type="entry name" value="Galactose mutarotase-like"/>
    <property type="match status" value="1"/>
</dbReference>
<dbReference type="GO" id="GO:0033499">
    <property type="term" value="P:galactose catabolic process via UDP-galactose, Leloir pathway"/>
    <property type="evidence" value="ECO:0007669"/>
    <property type="project" value="TreeGrafter"/>
</dbReference>
<feature type="active site" description="Proton donor" evidence="9">
    <location>
        <position position="175"/>
    </location>
</feature>
<dbReference type="RefSeq" id="WP_146510974.1">
    <property type="nucleotide sequence ID" value="NZ_SIHI01000012.1"/>
</dbReference>